<dbReference type="InterPro" id="IPR036322">
    <property type="entry name" value="WD40_repeat_dom_sf"/>
</dbReference>
<dbReference type="InterPro" id="IPR001680">
    <property type="entry name" value="WD40_rpt"/>
</dbReference>
<dbReference type="PANTHER" id="PTHR19879:SF9">
    <property type="entry name" value="TRANSCRIPTION INITIATION FACTOR TFIID SUBUNIT 5"/>
    <property type="match status" value="1"/>
</dbReference>
<evidence type="ECO:0000256" key="2">
    <source>
        <dbReference type="ARBA" id="ARBA00022737"/>
    </source>
</evidence>
<dbReference type="PRINTS" id="PR00320">
    <property type="entry name" value="GPROTEINBRPT"/>
</dbReference>
<dbReference type="PROSITE" id="PS00678">
    <property type="entry name" value="WD_REPEATS_1"/>
    <property type="match status" value="3"/>
</dbReference>
<accession>A0A0C3S3Y7</accession>
<keyword evidence="1 3" id="KW-0853">WD repeat</keyword>
<dbReference type="Gene3D" id="2.130.10.10">
    <property type="entry name" value="YVTN repeat-like/Quinoprotein amine dehydrogenase"/>
    <property type="match status" value="2"/>
</dbReference>
<dbReference type="STRING" id="745531.A0A0C3S3Y7"/>
<feature type="repeat" description="WD" evidence="3">
    <location>
        <begin position="194"/>
        <end position="227"/>
    </location>
</feature>
<dbReference type="AlphaFoldDB" id="A0A0C3S3Y7"/>
<evidence type="ECO:0000313" key="5">
    <source>
        <dbReference type="Proteomes" id="UP000053257"/>
    </source>
</evidence>
<dbReference type="PROSITE" id="PS50082">
    <property type="entry name" value="WD_REPEATS_2"/>
    <property type="match status" value="5"/>
</dbReference>
<feature type="repeat" description="WD" evidence="3">
    <location>
        <begin position="66"/>
        <end position="107"/>
    </location>
</feature>
<dbReference type="OrthoDB" id="538223at2759"/>
<gene>
    <name evidence="4" type="ORF">PHLGIDRAFT_19911</name>
</gene>
<dbReference type="PANTHER" id="PTHR19879">
    <property type="entry name" value="TRANSCRIPTION INITIATION FACTOR TFIID"/>
    <property type="match status" value="1"/>
</dbReference>
<dbReference type="HOGENOM" id="CLU_1120482_0_0_1"/>
<dbReference type="InterPro" id="IPR019775">
    <property type="entry name" value="WD40_repeat_CS"/>
</dbReference>
<dbReference type="PROSITE" id="PS50294">
    <property type="entry name" value="WD_REPEATS_REGION"/>
    <property type="match status" value="3"/>
</dbReference>
<dbReference type="InterPro" id="IPR015943">
    <property type="entry name" value="WD40/YVTN_repeat-like_dom_sf"/>
</dbReference>
<keyword evidence="5" id="KW-1185">Reference proteome</keyword>
<sequence length="234" mass="25535">MIATGSTDCSAKIWDATNGHLLYAFDEHPADVTQMAFSPNNRFFASCADCFCFIWDVETGAKAVDLVGHSAVIWCMRFSNKGDRIITGSEDNTARVWDACSGDELVTIREHTGPVWSVSFSPDDNEVVTAAYDCVVATCDSFSGERHHIFYDGQNDSPVNAVAYSKSGGLLASGSADGIVRLWDVLAGNLMAEFRGHEEKVKAVVFTEGDSDIISSSEDGTVRIWNVHDVLRLY</sequence>
<reference evidence="4 5" key="1">
    <citation type="journal article" date="2014" name="PLoS Genet.">
        <title>Analysis of the Phlebiopsis gigantea genome, transcriptome and secretome provides insight into its pioneer colonization strategies of wood.</title>
        <authorList>
            <person name="Hori C."/>
            <person name="Ishida T."/>
            <person name="Igarashi K."/>
            <person name="Samejima M."/>
            <person name="Suzuki H."/>
            <person name="Master E."/>
            <person name="Ferreira P."/>
            <person name="Ruiz-Duenas F.J."/>
            <person name="Held B."/>
            <person name="Canessa P."/>
            <person name="Larrondo L.F."/>
            <person name="Schmoll M."/>
            <person name="Druzhinina I.S."/>
            <person name="Kubicek C.P."/>
            <person name="Gaskell J.A."/>
            <person name="Kersten P."/>
            <person name="St John F."/>
            <person name="Glasner J."/>
            <person name="Sabat G."/>
            <person name="Splinter BonDurant S."/>
            <person name="Syed K."/>
            <person name="Yadav J."/>
            <person name="Mgbeahuruike A.C."/>
            <person name="Kovalchuk A."/>
            <person name="Asiegbu F.O."/>
            <person name="Lackner G."/>
            <person name="Hoffmeister D."/>
            <person name="Rencoret J."/>
            <person name="Gutierrez A."/>
            <person name="Sun H."/>
            <person name="Lindquist E."/>
            <person name="Barry K."/>
            <person name="Riley R."/>
            <person name="Grigoriev I.V."/>
            <person name="Henrissat B."/>
            <person name="Kues U."/>
            <person name="Berka R.M."/>
            <person name="Martinez A.T."/>
            <person name="Covert S.F."/>
            <person name="Blanchette R.A."/>
            <person name="Cullen D."/>
        </authorList>
    </citation>
    <scope>NUCLEOTIDE SEQUENCE [LARGE SCALE GENOMIC DNA]</scope>
    <source>
        <strain evidence="4 5">11061_1 CR5-6</strain>
    </source>
</reference>
<name>A0A0C3S3Y7_PHLG1</name>
<dbReference type="EMBL" id="KN840565">
    <property type="protein sequence ID" value="KIP04702.1"/>
    <property type="molecule type" value="Genomic_DNA"/>
</dbReference>
<feature type="repeat" description="WD" evidence="3">
    <location>
        <begin position="1"/>
        <end position="24"/>
    </location>
</feature>
<keyword evidence="2" id="KW-0677">Repeat</keyword>
<evidence type="ECO:0000313" key="4">
    <source>
        <dbReference type="EMBL" id="KIP04702.1"/>
    </source>
</evidence>
<dbReference type="SUPFAM" id="SSF50978">
    <property type="entry name" value="WD40 repeat-like"/>
    <property type="match status" value="1"/>
</dbReference>
<feature type="repeat" description="WD" evidence="3">
    <location>
        <begin position="25"/>
        <end position="65"/>
    </location>
</feature>
<dbReference type="SMART" id="SM00320">
    <property type="entry name" value="WD40"/>
    <property type="match status" value="5"/>
</dbReference>
<dbReference type="Pfam" id="PF00400">
    <property type="entry name" value="WD40"/>
    <property type="match status" value="5"/>
</dbReference>
<dbReference type="Proteomes" id="UP000053257">
    <property type="component" value="Unassembled WGS sequence"/>
</dbReference>
<feature type="repeat" description="WD" evidence="3">
    <location>
        <begin position="152"/>
        <end position="193"/>
    </location>
</feature>
<dbReference type="InterPro" id="IPR020472">
    <property type="entry name" value="WD40_PAC1"/>
</dbReference>
<evidence type="ECO:0000256" key="3">
    <source>
        <dbReference type="PROSITE-ProRule" id="PRU00221"/>
    </source>
</evidence>
<proteinExistence type="predicted"/>
<evidence type="ECO:0000256" key="1">
    <source>
        <dbReference type="ARBA" id="ARBA00022574"/>
    </source>
</evidence>
<organism evidence="4 5">
    <name type="scientific">Phlebiopsis gigantea (strain 11061_1 CR5-6)</name>
    <name type="common">White-rot fungus</name>
    <name type="synonym">Peniophora gigantea</name>
    <dbReference type="NCBI Taxonomy" id="745531"/>
    <lineage>
        <taxon>Eukaryota</taxon>
        <taxon>Fungi</taxon>
        <taxon>Dikarya</taxon>
        <taxon>Basidiomycota</taxon>
        <taxon>Agaricomycotina</taxon>
        <taxon>Agaricomycetes</taxon>
        <taxon>Polyporales</taxon>
        <taxon>Phanerochaetaceae</taxon>
        <taxon>Phlebiopsis</taxon>
    </lineage>
</organism>
<dbReference type="CDD" id="cd00200">
    <property type="entry name" value="WD40"/>
    <property type="match status" value="1"/>
</dbReference>
<protein>
    <submittedName>
        <fullName evidence="4">Uncharacterized protein</fullName>
    </submittedName>
</protein>